<name>A0AAD7FWC5_9AGAR</name>
<keyword evidence="5" id="KW-0732">Signal</keyword>
<dbReference type="Pfam" id="PF02816">
    <property type="entry name" value="Alpha_kinase"/>
    <property type="match status" value="1"/>
</dbReference>
<dbReference type="EMBL" id="JARKIF010000004">
    <property type="protein sequence ID" value="KAJ7641567.1"/>
    <property type="molecule type" value="Genomic_DNA"/>
</dbReference>
<evidence type="ECO:0000259" key="6">
    <source>
        <dbReference type="Pfam" id="PF02816"/>
    </source>
</evidence>
<evidence type="ECO:0000256" key="5">
    <source>
        <dbReference type="SAM" id="SignalP"/>
    </source>
</evidence>
<keyword evidence="8" id="KW-1185">Reference proteome</keyword>
<dbReference type="InterPro" id="IPR004166">
    <property type="entry name" value="a-kinase_dom"/>
</dbReference>
<feature type="chain" id="PRO_5041967679" description="Alpha-type protein kinase domain-containing protein" evidence="5">
    <location>
        <begin position="28"/>
        <end position="520"/>
    </location>
</feature>
<sequence>MPCCQGCSAVIAFMIGTLCGLCQRKTAAPDNVRVPTPQTPQIPVPENRPPLINIGNGNPTETQELMRARIQARAAKDMVNNTPSSVPGKRSIFFHMVPVAPNPEAVRVMGVASRHFDETESFQDCIDILTDRWSSEWGKRCSERLTKKHLVLHFLKGETFMPDSDIGTVAEFYDAHQRLPNSHRDKCFALPPKMKIPGLYIYLEALILVEEFERDNRCVVPYFIVKPKAQKSHGGRAQFDNNDEEVMQSVKRPRTEIALRSSVPPLTSSFRPNIFQDIQVLFAKSAVDAKGQVTIGVPDMNAEQPTEPVSISTEILSQGESQYVYKGLYKGQLYAFKRFKNVGEGKNNVSLTQNQDQVVLEAKRLLRLGWFNSSFEMCAQECNVAIEATRVTEVLIAFEMTPQDKDPSTACGYRDYDITLEDTPMVWLMEPFRPGNSEKWSGTNQHPSHTDSALGSTINAFAHFVYEASFGTIAVADIQTSRGRVGNKAFDILFDLTTHTTSGTYITPPIGMDTPSRCPF</sequence>
<dbReference type="AlphaFoldDB" id="A0AAD7FWC5"/>
<evidence type="ECO:0000256" key="3">
    <source>
        <dbReference type="ARBA" id="ARBA00022777"/>
    </source>
</evidence>
<keyword evidence="2" id="KW-0808">Transferase</keyword>
<feature type="compositionally biased region" description="Pro residues" evidence="4">
    <location>
        <begin position="37"/>
        <end position="48"/>
    </location>
</feature>
<feature type="region of interest" description="Disordered" evidence="4">
    <location>
        <begin position="33"/>
        <end position="58"/>
    </location>
</feature>
<dbReference type="Gene3D" id="3.20.200.10">
    <property type="entry name" value="MHCK/EF2 kinase"/>
    <property type="match status" value="1"/>
</dbReference>
<comment type="caution">
    <text evidence="7">The sequence shown here is derived from an EMBL/GenBank/DDBJ whole genome shotgun (WGS) entry which is preliminary data.</text>
</comment>
<dbReference type="GO" id="GO:0005524">
    <property type="term" value="F:ATP binding"/>
    <property type="evidence" value="ECO:0007669"/>
    <property type="project" value="InterPro"/>
</dbReference>
<organism evidence="7 8">
    <name type="scientific">Roridomyces roridus</name>
    <dbReference type="NCBI Taxonomy" id="1738132"/>
    <lineage>
        <taxon>Eukaryota</taxon>
        <taxon>Fungi</taxon>
        <taxon>Dikarya</taxon>
        <taxon>Basidiomycota</taxon>
        <taxon>Agaricomycotina</taxon>
        <taxon>Agaricomycetes</taxon>
        <taxon>Agaricomycetidae</taxon>
        <taxon>Agaricales</taxon>
        <taxon>Marasmiineae</taxon>
        <taxon>Mycenaceae</taxon>
        <taxon>Roridomyces</taxon>
    </lineage>
</organism>
<evidence type="ECO:0000256" key="4">
    <source>
        <dbReference type="SAM" id="MobiDB-lite"/>
    </source>
</evidence>
<dbReference type="Proteomes" id="UP001221142">
    <property type="component" value="Unassembled WGS sequence"/>
</dbReference>
<dbReference type="GO" id="GO:0004674">
    <property type="term" value="F:protein serine/threonine kinase activity"/>
    <property type="evidence" value="ECO:0007669"/>
    <property type="project" value="UniProtKB-KW"/>
</dbReference>
<proteinExistence type="predicted"/>
<feature type="signal peptide" evidence="5">
    <location>
        <begin position="1"/>
        <end position="27"/>
    </location>
</feature>
<dbReference type="CDD" id="cd04515">
    <property type="entry name" value="Alpha_kinase"/>
    <property type="match status" value="1"/>
</dbReference>
<keyword evidence="1" id="KW-0723">Serine/threonine-protein kinase</keyword>
<evidence type="ECO:0000313" key="8">
    <source>
        <dbReference type="Proteomes" id="UP001221142"/>
    </source>
</evidence>
<evidence type="ECO:0000256" key="1">
    <source>
        <dbReference type="ARBA" id="ARBA00022527"/>
    </source>
</evidence>
<feature type="domain" description="Alpha-type protein kinase" evidence="6">
    <location>
        <begin position="318"/>
        <end position="505"/>
    </location>
</feature>
<dbReference type="InterPro" id="IPR011009">
    <property type="entry name" value="Kinase-like_dom_sf"/>
</dbReference>
<keyword evidence="3" id="KW-0418">Kinase</keyword>
<protein>
    <recommendedName>
        <fullName evidence="6">Alpha-type protein kinase domain-containing protein</fullName>
    </recommendedName>
</protein>
<reference evidence="7" key="1">
    <citation type="submission" date="2023-03" db="EMBL/GenBank/DDBJ databases">
        <title>Massive genome expansion in bonnet fungi (Mycena s.s.) driven by repeated elements and novel gene families across ecological guilds.</title>
        <authorList>
            <consortium name="Lawrence Berkeley National Laboratory"/>
            <person name="Harder C.B."/>
            <person name="Miyauchi S."/>
            <person name="Viragh M."/>
            <person name="Kuo A."/>
            <person name="Thoen E."/>
            <person name="Andreopoulos B."/>
            <person name="Lu D."/>
            <person name="Skrede I."/>
            <person name="Drula E."/>
            <person name="Henrissat B."/>
            <person name="Morin E."/>
            <person name="Kohler A."/>
            <person name="Barry K."/>
            <person name="LaButti K."/>
            <person name="Morin E."/>
            <person name="Salamov A."/>
            <person name="Lipzen A."/>
            <person name="Mereny Z."/>
            <person name="Hegedus B."/>
            <person name="Baldrian P."/>
            <person name="Stursova M."/>
            <person name="Weitz H."/>
            <person name="Taylor A."/>
            <person name="Grigoriev I.V."/>
            <person name="Nagy L.G."/>
            <person name="Martin F."/>
            <person name="Kauserud H."/>
        </authorList>
    </citation>
    <scope>NUCLEOTIDE SEQUENCE</scope>
    <source>
        <strain evidence="7">9284</strain>
    </source>
</reference>
<evidence type="ECO:0000256" key="2">
    <source>
        <dbReference type="ARBA" id="ARBA00022679"/>
    </source>
</evidence>
<accession>A0AAD7FWC5</accession>
<gene>
    <name evidence="7" type="ORF">FB45DRAFT_1022309</name>
</gene>
<evidence type="ECO:0000313" key="7">
    <source>
        <dbReference type="EMBL" id="KAJ7641567.1"/>
    </source>
</evidence>
<dbReference type="SUPFAM" id="SSF56112">
    <property type="entry name" value="Protein kinase-like (PK-like)"/>
    <property type="match status" value="1"/>
</dbReference>